<dbReference type="EMBL" id="CAEZSB010000005">
    <property type="protein sequence ID" value="CAB4529774.1"/>
    <property type="molecule type" value="Genomic_DNA"/>
</dbReference>
<dbReference type="InterPro" id="IPR000073">
    <property type="entry name" value="AB_hydrolase_1"/>
</dbReference>
<dbReference type="AlphaFoldDB" id="A0A6J6ATB6"/>
<dbReference type="Gene3D" id="3.40.50.1820">
    <property type="entry name" value="alpha/beta hydrolase"/>
    <property type="match status" value="1"/>
</dbReference>
<accession>A0A6J6ATB6</accession>
<protein>
    <submittedName>
        <fullName evidence="2">Unannotated protein</fullName>
    </submittedName>
</protein>
<dbReference type="Pfam" id="PF00561">
    <property type="entry name" value="Abhydrolase_1"/>
    <property type="match status" value="1"/>
</dbReference>
<organism evidence="2">
    <name type="scientific">freshwater metagenome</name>
    <dbReference type="NCBI Taxonomy" id="449393"/>
    <lineage>
        <taxon>unclassified sequences</taxon>
        <taxon>metagenomes</taxon>
        <taxon>ecological metagenomes</taxon>
    </lineage>
</organism>
<evidence type="ECO:0000259" key="1">
    <source>
        <dbReference type="Pfam" id="PF00561"/>
    </source>
</evidence>
<dbReference type="InterPro" id="IPR029058">
    <property type="entry name" value="AB_hydrolase_fold"/>
</dbReference>
<feature type="domain" description="AB hydrolase-1" evidence="1">
    <location>
        <begin position="151"/>
        <end position="207"/>
    </location>
</feature>
<name>A0A6J6ATB6_9ZZZZ</name>
<evidence type="ECO:0000313" key="2">
    <source>
        <dbReference type="EMBL" id="CAB4529774.1"/>
    </source>
</evidence>
<reference evidence="2" key="1">
    <citation type="submission" date="2020-05" db="EMBL/GenBank/DDBJ databases">
        <authorList>
            <person name="Chiriac C."/>
            <person name="Salcher M."/>
            <person name="Ghai R."/>
            <person name="Kavagutti S V."/>
        </authorList>
    </citation>
    <scope>NUCLEOTIDE SEQUENCE</scope>
</reference>
<sequence length="539" mass="55820">MKSNSIKKRFIALAATAALITGVTTVVPAQAADPSCSTAAYVTTCVGATSDTAPYMFITTAAFNGTVLLWSHGLRPNVDIPAGIPGYGGYKVTNTPEPAPNGDKAVISALLAQGYGIAGSGFSRQGVNVQQAVAANVELIGIFKKKHPTTEKVVAWGQSLGTLISQTLAEKHPELVDSVALLCPATAPTDALISYFGDFMWGFKTFFDPSIVGFGYAPGAAGYAQSMGDLVKFFTALGKLQAGLSSGAWPDTSSAAGKALEKAGVPSRSALTLIGIMAGVPLRSENIDGTSGPAGLEQTFPLAIAPAVAVLQNAGTVGLAEVLLMADGEAQAGGIVFDNTKTDYAARVDADKDVYSFALSGNTAVNSMLDVLAASPRVTASADATAKVKTLLSVEGTIKHPTVLLTTEADQFTVAGAGQWMIDKYADQYAAEKAKAMFDSRKSRAYVTPTVKLVALWEKTAAKYTKFTATGSPDLSATRGAGTGHCKYTPAQYVTVAKMAANAATNGKFPTGGIVTSTARKVGLSYDNKFRVPLFKSLE</sequence>
<gene>
    <name evidence="2" type="ORF">UFOPK1395_00110</name>
</gene>
<proteinExistence type="predicted"/>
<dbReference type="SUPFAM" id="SSF53474">
    <property type="entry name" value="alpha/beta-Hydrolases"/>
    <property type="match status" value="1"/>
</dbReference>